<sequence>MADARGMTSATSAATATSAAATSSAAAREILRYANHEVIMELLRQDVDEDDVESVDRRAKEIELKLADVERRSIDEHATECENLLELGREVEACEAILGAMESTLGTFQEDLGKISIEIRDLQRASEDLRVKHANRARAERVLGEIIESLTVEPELINALFKSDAGDVEFVQGVSKLGGKLDALKSMRSKESITSASLPALNEFAPALEKLRIKAVDRSWAFLYGEFAALKKPRTNVQLMQENSLAKYAPLIDFLRKNGPEVYWEVKSVYANTMGTILKTSVASYLESLKTITKSPRLKVALASKTRASASSSPVGDASSSAASVFAGMFSGMSLSPMRSDVKCAQESAENNLFVLGDRARTILAAESEPPFVVHRQSDKVAQQAQEFDAIFRSAHRLLIDTATFEFAFCDVFWKGEREMFDTVFAGPLVAYNDFVAQILSRFSHDAVGLLVAIRVNNAHRRVMMNRRMPALDAYIDNLNMTLWPRFKQACDVHTKSLEDLRESFEPSPEAPSFIVKRYASFVLALTTIAHTKLGGDEADVTSQVDSLLDHMRQVFFECVSSKLCASLKATPRLRSAYLVKSYDFVCSTLSSLANLNEDVDEHVELPTRSTACTELATLQFFETALADESKAFVDHALVDRFGSIVTLKTRLESADGADEASVRESLGKFHREWKQGMEAMYADCSSCYGSTQGDWRPKDLFRRAQSELVQAYGALVGDGDDVGAVSRKLGQAFRESVNDIVVTKPTFALEFNRLTA</sequence>
<evidence type="ECO:0000256" key="4">
    <source>
        <dbReference type="ARBA" id="ARBA00022927"/>
    </source>
</evidence>
<dbReference type="PANTHER" id="PTHR14190">
    <property type="entry name" value="SUPPRESSOR OF ACTIN MUTATIONS 2/VACUOLAR PROTEIN SORTING 52"/>
    <property type="match status" value="1"/>
</dbReference>
<dbReference type="InterPro" id="IPR048361">
    <property type="entry name" value="Vps52_C"/>
</dbReference>
<dbReference type="GO" id="GO:0032456">
    <property type="term" value="P:endocytic recycling"/>
    <property type="evidence" value="ECO:0007669"/>
    <property type="project" value="TreeGrafter"/>
</dbReference>
<dbReference type="KEGG" id="ota:OT_ostta12g03200"/>
<dbReference type="GeneID" id="34946319"/>
<evidence type="ECO:0000256" key="5">
    <source>
        <dbReference type="ARBA" id="ARBA00023034"/>
    </source>
</evidence>
<evidence type="ECO:0000259" key="7">
    <source>
        <dbReference type="Pfam" id="PF20655"/>
    </source>
</evidence>
<feature type="domain" description="Vps52 C-terminal" evidence="7">
    <location>
        <begin position="343"/>
        <end position="601"/>
    </location>
</feature>
<dbReference type="Proteomes" id="UP000009170">
    <property type="component" value="Unassembled WGS sequence"/>
</dbReference>
<dbReference type="GO" id="GO:0042147">
    <property type="term" value="P:retrograde transport, endosome to Golgi"/>
    <property type="evidence" value="ECO:0007669"/>
    <property type="project" value="TreeGrafter"/>
</dbReference>
<keyword evidence="5" id="KW-0333">Golgi apparatus</keyword>
<feature type="domain" description="Vps52 coiled-coil" evidence="6">
    <location>
        <begin position="79"/>
        <end position="255"/>
    </location>
</feature>
<dbReference type="InParanoid" id="A0A090N4J9"/>
<evidence type="ECO:0000313" key="9">
    <source>
        <dbReference type="Proteomes" id="UP000009170"/>
    </source>
</evidence>
<gene>
    <name evidence="8" type="ORF">OT_ostta12g03200</name>
</gene>
<evidence type="ECO:0000256" key="1">
    <source>
        <dbReference type="ARBA" id="ARBA00004601"/>
    </source>
</evidence>
<proteinExistence type="inferred from homology"/>
<dbReference type="InterPro" id="IPR007258">
    <property type="entry name" value="Vps52"/>
</dbReference>
<dbReference type="GO" id="GO:0005829">
    <property type="term" value="C:cytosol"/>
    <property type="evidence" value="ECO:0007669"/>
    <property type="project" value="GOC"/>
</dbReference>
<reference evidence="8 9" key="2">
    <citation type="journal article" date="2014" name="BMC Genomics">
        <title>An improved genome of the model marine alga Ostreococcus tauri unfolds by assessing Illumina de novo assemblies.</title>
        <authorList>
            <person name="Blanc-Mathieu R."/>
            <person name="Verhelst B."/>
            <person name="Derelle E."/>
            <person name="Rombauts S."/>
            <person name="Bouget F.Y."/>
            <person name="Carre I."/>
            <person name="Chateau A."/>
            <person name="Eyre-Walker A."/>
            <person name="Grimsley N."/>
            <person name="Moreau H."/>
            <person name="Piegu B."/>
            <person name="Rivals E."/>
            <person name="Schackwitz W."/>
            <person name="Van de Peer Y."/>
            <person name="Piganeau G."/>
        </authorList>
    </citation>
    <scope>NUCLEOTIDE SEQUENCE [LARGE SCALE GENOMIC DNA]</scope>
    <source>
        <strain evidence="9">OTTH 0595 / CCAP 157/2 / RCC745</strain>
    </source>
</reference>
<keyword evidence="4" id="KW-0653">Protein transport</keyword>
<dbReference type="PANTHER" id="PTHR14190:SF7">
    <property type="entry name" value="VACUOLAR PROTEIN SORTING-ASSOCIATED PROTEIN 52 HOMOLOG"/>
    <property type="match status" value="1"/>
</dbReference>
<dbReference type="Pfam" id="PF20655">
    <property type="entry name" value="Vps52_C"/>
    <property type="match status" value="1"/>
</dbReference>
<dbReference type="AlphaFoldDB" id="A0A090N4J9"/>
<evidence type="ECO:0000259" key="6">
    <source>
        <dbReference type="Pfam" id="PF04129"/>
    </source>
</evidence>
<comment type="subcellular location">
    <subcellularLocation>
        <location evidence="1">Golgi apparatus</location>
        <location evidence="1">trans-Golgi network</location>
    </subcellularLocation>
</comment>
<dbReference type="OrthoDB" id="19482at2759"/>
<keyword evidence="9" id="KW-1185">Reference proteome</keyword>
<keyword evidence="3" id="KW-0813">Transport</keyword>
<dbReference type="GO" id="GO:0019905">
    <property type="term" value="F:syntaxin binding"/>
    <property type="evidence" value="ECO:0007669"/>
    <property type="project" value="TreeGrafter"/>
</dbReference>
<reference evidence="9" key="1">
    <citation type="journal article" date="2006" name="Proc. Natl. Acad. Sci. U.S.A.">
        <title>Genome analysis of the smallest free-living eukaryote Ostreococcus tauri unveils many unique features.</title>
        <authorList>
            <person name="Derelle E."/>
            <person name="Ferraz C."/>
            <person name="Rombauts S."/>
            <person name="Rouze P."/>
            <person name="Worden A.Z."/>
            <person name="Robbens S."/>
            <person name="Partensky F."/>
            <person name="Degroeve S."/>
            <person name="Echeynie S."/>
            <person name="Cooke R."/>
            <person name="Saeys Y."/>
            <person name="Wuyts J."/>
            <person name="Jabbari K."/>
            <person name="Bowler C."/>
            <person name="Panaud O."/>
            <person name="Piegu B."/>
            <person name="Ball S.G."/>
            <person name="Ral J.-P."/>
            <person name="Bouget F.-Y."/>
            <person name="Piganeau G."/>
            <person name="De Baets B."/>
            <person name="Picard A."/>
            <person name="Delseny M."/>
            <person name="Demaille J."/>
            <person name="Van de Peer Y."/>
            <person name="Moreau H."/>
        </authorList>
    </citation>
    <scope>NUCLEOTIDE SEQUENCE [LARGE SCALE GENOMIC DNA]</scope>
    <source>
        <strain evidence="9">OTTH 0595 / CCAP 157/2 / RCC745</strain>
    </source>
</reference>
<dbReference type="GO" id="GO:0006896">
    <property type="term" value="P:Golgi to vacuole transport"/>
    <property type="evidence" value="ECO:0007669"/>
    <property type="project" value="TreeGrafter"/>
</dbReference>
<name>A0A090N4J9_OSTTA</name>
<organism evidence="8 9">
    <name type="scientific">Ostreococcus tauri</name>
    <name type="common">Marine green alga</name>
    <dbReference type="NCBI Taxonomy" id="70448"/>
    <lineage>
        <taxon>Eukaryota</taxon>
        <taxon>Viridiplantae</taxon>
        <taxon>Chlorophyta</taxon>
        <taxon>Mamiellophyceae</taxon>
        <taxon>Mamiellales</taxon>
        <taxon>Bathycoccaceae</taxon>
        <taxon>Ostreococcus</taxon>
    </lineage>
</organism>
<dbReference type="InterPro" id="IPR048319">
    <property type="entry name" value="Vps52_CC"/>
</dbReference>
<comment type="caution">
    <text evidence="8">The sequence shown here is derived from an EMBL/GenBank/DDBJ whole genome shotgun (WGS) entry which is preliminary data.</text>
</comment>
<dbReference type="FunCoup" id="A0A090N4J9">
    <property type="interactions" value="1908"/>
</dbReference>
<dbReference type="STRING" id="70448.A0A090N4J9"/>
<dbReference type="GO" id="GO:0000938">
    <property type="term" value="C:GARP complex"/>
    <property type="evidence" value="ECO:0007669"/>
    <property type="project" value="TreeGrafter"/>
</dbReference>
<evidence type="ECO:0000256" key="2">
    <source>
        <dbReference type="ARBA" id="ARBA00008180"/>
    </source>
</evidence>
<comment type="similarity">
    <text evidence="2">Belongs to the VPS52 family.</text>
</comment>
<dbReference type="RefSeq" id="XP_022840145.1">
    <property type="nucleotide sequence ID" value="XM_022982927.1"/>
</dbReference>
<dbReference type="Pfam" id="PF04129">
    <property type="entry name" value="Vps52_CC"/>
    <property type="match status" value="1"/>
</dbReference>
<evidence type="ECO:0000256" key="3">
    <source>
        <dbReference type="ARBA" id="ARBA00022448"/>
    </source>
</evidence>
<dbReference type="GO" id="GO:0015031">
    <property type="term" value="P:protein transport"/>
    <property type="evidence" value="ECO:0007669"/>
    <property type="project" value="UniProtKB-KW"/>
</dbReference>
<accession>A0A090N4J9</accession>
<dbReference type="EMBL" id="CAID01000012">
    <property type="protein sequence ID" value="CEF99998.1"/>
    <property type="molecule type" value="Genomic_DNA"/>
</dbReference>
<protein>
    <submittedName>
        <fullName evidence="8">Vps52/Sac2</fullName>
    </submittedName>
</protein>
<evidence type="ECO:0000313" key="8">
    <source>
        <dbReference type="EMBL" id="CEF99998.1"/>
    </source>
</evidence>